<accession>A0A5C4VPQ5</accession>
<dbReference type="GO" id="GO:0048038">
    <property type="term" value="F:quinone binding"/>
    <property type="evidence" value="ECO:0007669"/>
    <property type="project" value="InterPro"/>
</dbReference>
<feature type="active site" description="Schiff-base intermediate with substrate; via topaquinone" evidence="1">
    <location>
        <position position="197"/>
    </location>
</feature>
<protein>
    <recommendedName>
        <fullName evidence="3">Amine oxidase</fullName>
        <ecNumber evidence="3">1.4.3.-</ecNumber>
    </recommendedName>
</protein>
<dbReference type="GO" id="GO:0005507">
    <property type="term" value="F:copper ion binding"/>
    <property type="evidence" value="ECO:0007669"/>
    <property type="project" value="InterPro"/>
</dbReference>
<feature type="active site" description="Proton acceptor" evidence="1">
    <location>
        <position position="113"/>
    </location>
</feature>
<keyword evidence="3" id="KW-0479">Metal-binding</keyword>
<keyword evidence="7" id="KW-1185">Reference proteome</keyword>
<comment type="similarity">
    <text evidence="3">Belongs to the copper/topaquinone oxidase family.</text>
</comment>
<dbReference type="Proteomes" id="UP000313231">
    <property type="component" value="Unassembled WGS sequence"/>
</dbReference>
<dbReference type="EC" id="1.4.3.-" evidence="3"/>
<dbReference type="Pfam" id="PF01179">
    <property type="entry name" value="Cu_amine_oxid"/>
    <property type="match status" value="1"/>
</dbReference>
<organism evidence="6 7">
    <name type="scientific">Nocardioides albidus</name>
    <dbReference type="NCBI Taxonomy" id="1517589"/>
    <lineage>
        <taxon>Bacteria</taxon>
        <taxon>Bacillati</taxon>
        <taxon>Actinomycetota</taxon>
        <taxon>Actinomycetes</taxon>
        <taxon>Propionibacteriales</taxon>
        <taxon>Nocardioidaceae</taxon>
        <taxon>Nocardioides</taxon>
    </lineage>
</organism>
<keyword evidence="3" id="KW-0186">Copper</keyword>
<name>A0A5C4VPQ5_9ACTN</name>
<proteinExistence type="inferred from homology"/>
<feature type="compositionally biased region" description="Low complexity" evidence="4">
    <location>
        <begin position="17"/>
        <end position="27"/>
    </location>
</feature>
<gene>
    <name evidence="6" type="ORF">FHP29_18405</name>
</gene>
<evidence type="ECO:0000256" key="4">
    <source>
        <dbReference type="SAM" id="MobiDB-lite"/>
    </source>
</evidence>
<sequence length="475" mass="50407">MLLTTGCAGDDGGRGSGADARTDGAAGVETSAARADVPCAEGDVGLGRTLPASSAEGAPSTEWTLCFHLDPQRGMVLRDVRLGTADSAVLVAHEIGIAQLEVPYDTGARLTSDITSAGFGGTKMQTLSGTECPGERLTLAVPDIGDGTKFGDVHERDVLCSEVADAGLAYRSEENGTLEAARHTAWSLSTISKVGWYEYVTRYTLSSDGSIGVALGATGDLSPVDFTDDPHHGHDVAPSEGERPPYAASHSHNAVWRVHWALRTGDGDAAAADEGLAVEQYDARDTGRRGDQSSVLDGGLTRLEHPTLARRTDRRWWRVLAPGVLNADGHPISYEIELGRTDSFTLSHDETPTGKGKETDPTYDVAFTNADDCQVFATANRGACGAGVPDYVDLGRTRPLSDVVSWVAVGFHHVPRDEDQSPMQLHWQGFTLLPRDLTAQRLDVPPDRADLNGQPDDWNGEPLDELSDGGAGLGQ</sequence>
<feature type="modified residue" description="2',4',5'-topaquinone" evidence="2">
    <location>
        <position position="197"/>
    </location>
</feature>
<dbReference type="SUPFAM" id="SSF49998">
    <property type="entry name" value="Amine oxidase catalytic domain"/>
    <property type="match status" value="1"/>
</dbReference>
<feature type="region of interest" description="Disordered" evidence="4">
    <location>
        <begin position="224"/>
        <end position="247"/>
    </location>
</feature>
<evidence type="ECO:0000256" key="2">
    <source>
        <dbReference type="PIRSR" id="PIRSR600269-51"/>
    </source>
</evidence>
<keyword evidence="1 3" id="KW-0801">TPQ</keyword>
<dbReference type="AlphaFoldDB" id="A0A5C4VPQ5"/>
<dbReference type="InterPro" id="IPR015798">
    <property type="entry name" value="Cu_amine_oxidase_C"/>
</dbReference>
<keyword evidence="3" id="KW-0560">Oxidoreductase</keyword>
<dbReference type="GO" id="GO:0008131">
    <property type="term" value="F:primary methylamine oxidase activity"/>
    <property type="evidence" value="ECO:0007669"/>
    <property type="project" value="InterPro"/>
</dbReference>
<feature type="region of interest" description="Disordered" evidence="4">
    <location>
        <begin position="1"/>
        <end position="33"/>
    </location>
</feature>
<dbReference type="GO" id="GO:0009308">
    <property type="term" value="P:amine metabolic process"/>
    <property type="evidence" value="ECO:0007669"/>
    <property type="project" value="UniProtKB-UniRule"/>
</dbReference>
<reference evidence="6 7" key="1">
    <citation type="journal article" date="2016" name="Int. J. Syst. Evol. Microbiol.">
        <title>Nocardioides albidus sp. nov., an actinobacterium isolated from garden soil.</title>
        <authorList>
            <person name="Singh H."/>
            <person name="Du J."/>
            <person name="Trinh H."/>
            <person name="Won K."/>
            <person name="Yang J.E."/>
            <person name="Yin C."/>
            <person name="Kook M."/>
            <person name="Yi T.H."/>
        </authorList>
    </citation>
    <scope>NUCLEOTIDE SEQUENCE [LARGE SCALE GENOMIC DNA]</scope>
    <source>
        <strain evidence="6 7">CCTCC AB 2015297</strain>
    </source>
</reference>
<evidence type="ECO:0000313" key="6">
    <source>
        <dbReference type="EMBL" id="TNM37808.1"/>
    </source>
</evidence>
<dbReference type="EMBL" id="VDMP01000026">
    <property type="protein sequence ID" value="TNM37808.1"/>
    <property type="molecule type" value="Genomic_DNA"/>
</dbReference>
<comment type="cofactor">
    <cofactor evidence="3">
        <name>Cu cation</name>
        <dbReference type="ChEBI" id="CHEBI:23378"/>
    </cofactor>
    <text evidence="3">Contains 1 topaquinone per subunit.</text>
</comment>
<evidence type="ECO:0000256" key="3">
    <source>
        <dbReference type="RuleBase" id="RU000672"/>
    </source>
</evidence>
<feature type="compositionally biased region" description="Basic and acidic residues" evidence="4">
    <location>
        <begin position="228"/>
        <end position="243"/>
    </location>
</feature>
<dbReference type="InterPro" id="IPR036460">
    <property type="entry name" value="Cu_amine_oxidase_C_sf"/>
</dbReference>
<feature type="compositionally biased region" description="Acidic residues" evidence="4">
    <location>
        <begin position="458"/>
        <end position="467"/>
    </location>
</feature>
<feature type="domain" description="Copper amine oxidase catalytic" evidence="5">
    <location>
        <begin position="62"/>
        <end position="436"/>
    </location>
</feature>
<comment type="PTM">
    <text evidence="2 3">Topaquinone (TPQ) is generated by copper-dependent autoxidation of a specific tyrosyl residue.</text>
</comment>
<dbReference type="OrthoDB" id="9772590at2"/>
<dbReference type="PANTHER" id="PTHR10638">
    <property type="entry name" value="COPPER AMINE OXIDASE"/>
    <property type="match status" value="1"/>
</dbReference>
<evidence type="ECO:0000259" key="5">
    <source>
        <dbReference type="Pfam" id="PF01179"/>
    </source>
</evidence>
<comment type="caution">
    <text evidence="6">The sequence shown here is derived from an EMBL/GenBank/DDBJ whole genome shotgun (WGS) entry which is preliminary data.</text>
</comment>
<evidence type="ECO:0000256" key="1">
    <source>
        <dbReference type="PIRSR" id="PIRSR600269-50"/>
    </source>
</evidence>
<feature type="region of interest" description="Disordered" evidence="4">
    <location>
        <begin position="444"/>
        <end position="475"/>
    </location>
</feature>
<evidence type="ECO:0000313" key="7">
    <source>
        <dbReference type="Proteomes" id="UP000313231"/>
    </source>
</evidence>
<dbReference type="InterPro" id="IPR000269">
    <property type="entry name" value="Cu_amine_oxidase"/>
</dbReference>
<dbReference type="Gene3D" id="2.70.98.20">
    <property type="entry name" value="Copper amine oxidase, catalytic domain"/>
    <property type="match status" value="1"/>
</dbReference>